<dbReference type="Pfam" id="PF00704">
    <property type="entry name" value="Glyco_hydro_18"/>
    <property type="match status" value="1"/>
</dbReference>
<evidence type="ECO:0000313" key="7">
    <source>
        <dbReference type="Proteomes" id="UP001596302"/>
    </source>
</evidence>
<evidence type="ECO:0000256" key="3">
    <source>
        <dbReference type="SAM" id="MobiDB-lite"/>
    </source>
</evidence>
<keyword evidence="4" id="KW-0472">Membrane</keyword>
<feature type="region of interest" description="Disordered" evidence="3">
    <location>
        <begin position="1"/>
        <end position="29"/>
    </location>
</feature>
<dbReference type="Gene3D" id="3.20.20.80">
    <property type="entry name" value="Glycosidases"/>
    <property type="match status" value="1"/>
</dbReference>
<feature type="domain" description="GH18" evidence="5">
    <location>
        <begin position="65"/>
        <end position="383"/>
    </location>
</feature>
<dbReference type="PROSITE" id="PS51910">
    <property type="entry name" value="GH18_2"/>
    <property type="match status" value="1"/>
</dbReference>
<dbReference type="EMBL" id="JBHSQW010000025">
    <property type="protein sequence ID" value="MFC5994831.1"/>
    <property type="molecule type" value="Genomic_DNA"/>
</dbReference>
<dbReference type="CDD" id="cd02874">
    <property type="entry name" value="GH18_CFLE_spore_hydrolase"/>
    <property type="match status" value="1"/>
</dbReference>
<organism evidence="6 7">
    <name type="scientific">Pseudonocardia hispaniensis</name>
    <dbReference type="NCBI Taxonomy" id="904933"/>
    <lineage>
        <taxon>Bacteria</taxon>
        <taxon>Bacillati</taxon>
        <taxon>Actinomycetota</taxon>
        <taxon>Actinomycetes</taxon>
        <taxon>Pseudonocardiales</taxon>
        <taxon>Pseudonocardiaceae</taxon>
        <taxon>Pseudonocardia</taxon>
    </lineage>
</organism>
<gene>
    <name evidence="6" type="ORF">ACFQE5_11485</name>
</gene>
<evidence type="ECO:0000259" key="5">
    <source>
        <dbReference type="PROSITE" id="PS51910"/>
    </source>
</evidence>
<evidence type="ECO:0000256" key="2">
    <source>
        <dbReference type="ARBA" id="ARBA00023295"/>
    </source>
</evidence>
<dbReference type="GO" id="GO:0016787">
    <property type="term" value="F:hydrolase activity"/>
    <property type="evidence" value="ECO:0007669"/>
    <property type="project" value="UniProtKB-KW"/>
</dbReference>
<keyword evidence="7" id="KW-1185">Reference proteome</keyword>
<keyword evidence="4" id="KW-0812">Transmembrane</keyword>
<keyword evidence="1 6" id="KW-0378">Hydrolase</keyword>
<evidence type="ECO:0000313" key="6">
    <source>
        <dbReference type="EMBL" id="MFC5994831.1"/>
    </source>
</evidence>
<feature type="transmembrane region" description="Helical" evidence="4">
    <location>
        <begin position="35"/>
        <end position="54"/>
    </location>
</feature>
<dbReference type="Proteomes" id="UP001596302">
    <property type="component" value="Unassembled WGS sequence"/>
</dbReference>
<evidence type="ECO:0000256" key="1">
    <source>
        <dbReference type="ARBA" id="ARBA00022801"/>
    </source>
</evidence>
<name>A0ABW1J247_9PSEU</name>
<accession>A0ABW1J247</accession>
<dbReference type="InterPro" id="IPR001223">
    <property type="entry name" value="Glyco_hydro18_cat"/>
</dbReference>
<dbReference type="SMART" id="SM00636">
    <property type="entry name" value="Glyco_18"/>
    <property type="match status" value="1"/>
</dbReference>
<keyword evidence="4" id="KW-1133">Transmembrane helix</keyword>
<dbReference type="InterPro" id="IPR041704">
    <property type="entry name" value="CFLE_GH18"/>
</dbReference>
<reference evidence="7" key="1">
    <citation type="journal article" date="2019" name="Int. J. Syst. Evol. Microbiol.">
        <title>The Global Catalogue of Microorganisms (GCM) 10K type strain sequencing project: providing services to taxonomists for standard genome sequencing and annotation.</title>
        <authorList>
            <consortium name="The Broad Institute Genomics Platform"/>
            <consortium name="The Broad Institute Genome Sequencing Center for Infectious Disease"/>
            <person name="Wu L."/>
            <person name="Ma J."/>
        </authorList>
    </citation>
    <scope>NUCLEOTIDE SEQUENCE [LARGE SCALE GENOMIC DNA]</scope>
    <source>
        <strain evidence="7">CCM 8391</strain>
    </source>
</reference>
<protein>
    <submittedName>
        <fullName evidence="6">Glycosyl hydrolase family 18 protein</fullName>
    </submittedName>
</protein>
<dbReference type="InterPro" id="IPR029070">
    <property type="entry name" value="Chitinase_insertion_sf"/>
</dbReference>
<proteinExistence type="predicted"/>
<dbReference type="InterPro" id="IPR017853">
    <property type="entry name" value="GH"/>
</dbReference>
<dbReference type="SUPFAM" id="SSF51445">
    <property type="entry name" value="(Trans)glycosidases"/>
    <property type="match status" value="1"/>
</dbReference>
<dbReference type="Gene3D" id="3.10.50.10">
    <property type="match status" value="1"/>
</dbReference>
<dbReference type="PANTHER" id="PTHR46066">
    <property type="entry name" value="CHITINASE DOMAIN-CONTAINING PROTEIN 1 FAMILY MEMBER"/>
    <property type="match status" value="1"/>
</dbReference>
<evidence type="ECO:0000256" key="4">
    <source>
        <dbReference type="SAM" id="Phobius"/>
    </source>
</evidence>
<dbReference type="InterPro" id="IPR011583">
    <property type="entry name" value="Chitinase_II/V-like_cat"/>
</dbReference>
<comment type="caution">
    <text evidence="6">The sequence shown here is derived from an EMBL/GenBank/DDBJ whole genome shotgun (WGS) entry which is preliminary data.</text>
</comment>
<sequence length="394" mass="42889">MGRTSIPGQAAAAAVRPLPTTRQPRRGRRPRWRGGLWLIILCLGAIVIILVALLRPTARPPMLAVAALPYWNLTGGSGVVLANRQDFNEVSPWMYGLARDGSIVVQYPPAESARLNASLRELRTAGMPIVPTLANVTNGSFSYEPVAAILHDPAVMARHIADITDLVRHGDYAGIDIDYENLRAGDRDAFTTFVTRLADALHAHGKTLSVAVFAKSTDAGYDERNVAQDYAAIGAVADEVRLMAYDYHWSTSPPGPVAPIGWVRDVLAYATTQIPADKLLLGVSLSGYDWANGRGETVSWLQCFGRARQYQVPVAYDVTAQAPWFRYVDSTGRAHEVWFENAESATAKFAAARGAGIRGVFLWMFGAEDERVWSALHEALPVQPLDDGGEGAHR</sequence>
<keyword evidence="2" id="KW-0326">Glycosidase</keyword>
<dbReference type="PANTHER" id="PTHR46066:SF2">
    <property type="entry name" value="CHITINASE DOMAIN-CONTAINING PROTEIN 1"/>
    <property type="match status" value="1"/>
</dbReference>
<dbReference type="RefSeq" id="WP_379584850.1">
    <property type="nucleotide sequence ID" value="NZ_JBHSQW010000025.1"/>
</dbReference>